<proteinExistence type="inferred from homology"/>
<dbReference type="Proteomes" id="UP000028045">
    <property type="component" value="Unassembled WGS sequence"/>
</dbReference>
<organism evidence="2 3">
    <name type="scientific">Stachybotrys chartarum (strain CBS 109288 / IBT 7711)</name>
    <name type="common">Toxic black mold</name>
    <name type="synonym">Stilbospora chartarum</name>
    <dbReference type="NCBI Taxonomy" id="1280523"/>
    <lineage>
        <taxon>Eukaryota</taxon>
        <taxon>Fungi</taxon>
        <taxon>Dikarya</taxon>
        <taxon>Ascomycota</taxon>
        <taxon>Pezizomycotina</taxon>
        <taxon>Sordariomycetes</taxon>
        <taxon>Hypocreomycetidae</taxon>
        <taxon>Hypocreales</taxon>
        <taxon>Stachybotryaceae</taxon>
        <taxon>Stachybotrys</taxon>
    </lineage>
</organism>
<comment type="similarity">
    <text evidence="1">Belongs to the asaB hydroxylase/desaturase family.</text>
</comment>
<reference evidence="2 3" key="1">
    <citation type="journal article" date="2014" name="BMC Genomics">
        <title>Comparative genome sequencing reveals chemotype-specific gene clusters in the toxigenic black mold Stachybotrys.</title>
        <authorList>
            <person name="Semeiks J."/>
            <person name="Borek D."/>
            <person name="Otwinowski Z."/>
            <person name="Grishin N.V."/>
        </authorList>
    </citation>
    <scope>NUCLEOTIDE SEQUENCE [LARGE SCALE GENOMIC DNA]</scope>
    <source>
        <strain evidence="3">CBS 109288 / IBT 7711</strain>
    </source>
</reference>
<dbReference type="PANTHER" id="PTHR34598">
    <property type="entry name" value="BLL6449 PROTEIN"/>
    <property type="match status" value="1"/>
</dbReference>
<dbReference type="HOGENOM" id="CLU_1450987_0_0_1"/>
<dbReference type="GO" id="GO:0016491">
    <property type="term" value="F:oxidoreductase activity"/>
    <property type="evidence" value="ECO:0007669"/>
    <property type="project" value="InterPro"/>
</dbReference>
<evidence type="ECO:0000313" key="2">
    <source>
        <dbReference type="EMBL" id="KEY67088.1"/>
    </source>
</evidence>
<dbReference type="InterPro" id="IPR044053">
    <property type="entry name" value="AsaB-like"/>
</dbReference>
<evidence type="ECO:0000313" key="3">
    <source>
        <dbReference type="Proteomes" id="UP000028045"/>
    </source>
</evidence>
<name>A0A084AP59_STACB</name>
<dbReference type="EMBL" id="KL648632">
    <property type="protein sequence ID" value="KEY67088.1"/>
    <property type="molecule type" value="Genomic_DNA"/>
</dbReference>
<dbReference type="PANTHER" id="PTHR34598:SF3">
    <property type="entry name" value="OXIDOREDUCTASE AN1597"/>
    <property type="match status" value="1"/>
</dbReference>
<dbReference type="AlphaFoldDB" id="A0A084AP59"/>
<keyword evidence="3" id="KW-1185">Reference proteome</keyword>
<gene>
    <name evidence="2" type="ORF">S7711_07063</name>
</gene>
<protein>
    <submittedName>
        <fullName evidence="2">Uncharacterized protein</fullName>
    </submittedName>
</protein>
<sequence length="169" mass="18815">MAPTAVYQSICLGLDSVNAPRFQSQSQTQTALAPARFVKRDVKAALCFLKDNEDGSPPHSAYIDRLETLDPPCLTYDMTIDDVCGQEDKYTMDGQDFRICRLPAAEKTFRDDEIKASTGASRIFVFNHTIRCEDPNTAESTANHGPVPRLHIEQSYSAARSRPSPRRCS</sequence>
<evidence type="ECO:0000256" key="1">
    <source>
        <dbReference type="ARBA" id="ARBA00023604"/>
    </source>
</evidence>
<accession>A0A084AP59</accession>